<dbReference type="EMBL" id="BAAAZX010000003">
    <property type="protein sequence ID" value="GAA3983621.1"/>
    <property type="molecule type" value="Genomic_DNA"/>
</dbReference>
<comment type="caution">
    <text evidence="1">The sequence shown here is derived from an EMBL/GenBank/DDBJ whole genome shotgun (WGS) entry which is preliminary data.</text>
</comment>
<reference evidence="2" key="1">
    <citation type="journal article" date="2019" name="Int. J. Syst. Evol. Microbiol.">
        <title>The Global Catalogue of Microorganisms (GCM) 10K type strain sequencing project: providing services to taxonomists for standard genome sequencing and annotation.</title>
        <authorList>
            <consortium name="The Broad Institute Genomics Platform"/>
            <consortium name="The Broad Institute Genome Sequencing Center for Infectious Disease"/>
            <person name="Wu L."/>
            <person name="Ma J."/>
        </authorList>
    </citation>
    <scope>NUCLEOTIDE SEQUENCE [LARGE SCALE GENOMIC DNA]</scope>
    <source>
        <strain evidence="2">JCM 16924</strain>
    </source>
</reference>
<gene>
    <name evidence="1" type="ORF">GCM10022232_15180</name>
</gene>
<evidence type="ECO:0000313" key="2">
    <source>
        <dbReference type="Proteomes" id="UP001500456"/>
    </source>
</evidence>
<protein>
    <submittedName>
        <fullName evidence="1">Uncharacterized protein</fullName>
    </submittedName>
</protein>
<proteinExistence type="predicted"/>
<evidence type="ECO:0000313" key="1">
    <source>
        <dbReference type="EMBL" id="GAA3983621.1"/>
    </source>
</evidence>
<accession>A0ABP7QJL8</accession>
<name>A0ABP7QJL8_9ACTN</name>
<keyword evidence="2" id="KW-1185">Reference proteome</keyword>
<dbReference type="Proteomes" id="UP001500456">
    <property type="component" value="Unassembled WGS sequence"/>
</dbReference>
<dbReference type="RefSeq" id="WP_345561944.1">
    <property type="nucleotide sequence ID" value="NZ_BAAAZX010000003.1"/>
</dbReference>
<organism evidence="1 2">
    <name type="scientific">Streptomyces plumbiresistens</name>
    <dbReference type="NCBI Taxonomy" id="511811"/>
    <lineage>
        <taxon>Bacteria</taxon>
        <taxon>Bacillati</taxon>
        <taxon>Actinomycetota</taxon>
        <taxon>Actinomycetes</taxon>
        <taxon>Kitasatosporales</taxon>
        <taxon>Streptomycetaceae</taxon>
        <taxon>Streptomyces</taxon>
    </lineage>
</organism>
<sequence>MGFDGEVWRVHSGDEAVGEILIDDADFPWLEGRFTAGPAYGAVQELFARELALAKRDDEDHWKEWETVHDEIRRRVSLSSPDGPVPEFLLHIEGERAWFRWSDEPFADEPFADEE</sequence>